<dbReference type="PANTHER" id="PTHR12001:SF69">
    <property type="entry name" value="ALL TRANS-POLYPRENYL-DIPHOSPHATE SYNTHASE PDSS1"/>
    <property type="match status" value="1"/>
</dbReference>
<keyword evidence="4" id="KW-0479">Metal-binding</keyword>
<evidence type="ECO:0000256" key="1">
    <source>
        <dbReference type="ARBA" id="ARBA00001946"/>
    </source>
</evidence>
<reference evidence="7" key="2">
    <citation type="submission" date="2021-04" db="EMBL/GenBank/DDBJ databases">
        <authorList>
            <person name="Gilroy R."/>
        </authorList>
    </citation>
    <scope>NUCLEOTIDE SEQUENCE</scope>
    <source>
        <strain evidence="7">MalCec1-1739</strain>
    </source>
</reference>
<dbReference type="EMBL" id="DWUP01000052">
    <property type="protein sequence ID" value="HJD52594.1"/>
    <property type="molecule type" value="Genomic_DNA"/>
</dbReference>
<dbReference type="GO" id="GO:0008299">
    <property type="term" value="P:isoprenoid biosynthetic process"/>
    <property type="evidence" value="ECO:0007669"/>
    <property type="project" value="InterPro"/>
</dbReference>
<dbReference type="Pfam" id="PF00348">
    <property type="entry name" value="polyprenyl_synt"/>
    <property type="match status" value="1"/>
</dbReference>
<dbReference type="Proteomes" id="UP000787625">
    <property type="component" value="Unassembled WGS sequence"/>
</dbReference>
<accession>A0A9D2UHL1</accession>
<dbReference type="AlphaFoldDB" id="A0A9D2UHL1"/>
<evidence type="ECO:0000256" key="4">
    <source>
        <dbReference type="ARBA" id="ARBA00022723"/>
    </source>
</evidence>
<evidence type="ECO:0000256" key="2">
    <source>
        <dbReference type="ARBA" id="ARBA00006706"/>
    </source>
</evidence>
<comment type="caution">
    <text evidence="7">The sequence shown here is derived from an EMBL/GenBank/DDBJ whole genome shotgun (WGS) entry which is preliminary data.</text>
</comment>
<protein>
    <submittedName>
        <fullName evidence="7">Polyprenyl synthetase family protein</fullName>
    </submittedName>
</protein>
<keyword evidence="5" id="KW-0460">Magnesium</keyword>
<dbReference type="GO" id="GO:0046872">
    <property type="term" value="F:metal ion binding"/>
    <property type="evidence" value="ECO:0007669"/>
    <property type="project" value="UniProtKB-KW"/>
</dbReference>
<organism evidence="7 8">
    <name type="scientific">Candidatus Avibacteroides avistercoris</name>
    <dbReference type="NCBI Taxonomy" id="2840690"/>
    <lineage>
        <taxon>Bacteria</taxon>
        <taxon>Pseudomonadati</taxon>
        <taxon>Bacteroidota</taxon>
        <taxon>Bacteroidia</taxon>
        <taxon>Bacteroidales</taxon>
        <taxon>Bacteroidaceae</taxon>
        <taxon>Bacteroidaceae incertae sedis</taxon>
        <taxon>Candidatus Avibacteroides</taxon>
    </lineage>
</organism>
<evidence type="ECO:0000256" key="3">
    <source>
        <dbReference type="ARBA" id="ARBA00022679"/>
    </source>
</evidence>
<dbReference type="PROSITE" id="PS00444">
    <property type="entry name" value="POLYPRENYL_SYNTHASE_2"/>
    <property type="match status" value="1"/>
</dbReference>
<dbReference type="SFLD" id="SFLDS00005">
    <property type="entry name" value="Isoprenoid_Synthase_Type_I"/>
    <property type="match status" value="1"/>
</dbReference>
<dbReference type="Gene3D" id="1.10.600.10">
    <property type="entry name" value="Farnesyl Diphosphate Synthase"/>
    <property type="match status" value="1"/>
</dbReference>
<dbReference type="InterPro" id="IPR000092">
    <property type="entry name" value="Polyprenyl_synt"/>
</dbReference>
<name>A0A9D2UHL1_9BACT</name>
<dbReference type="GO" id="GO:0004659">
    <property type="term" value="F:prenyltransferase activity"/>
    <property type="evidence" value="ECO:0007669"/>
    <property type="project" value="InterPro"/>
</dbReference>
<evidence type="ECO:0000313" key="8">
    <source>
        <dbReference type="Proteomes" id="UP000787625"/>
    </source>
</evidence>
<keyword evidence="3 6" id="KW-0808">Transferase</keyword>
<dbReference type="InterPro" id="IPR033749">
    <property type="entry name" value="Polyprenyl_synt_CS"/>
</dbReference>
<gene>
    <name evidence="7" type="ORF">IAA93_02540</name>
</gene>
<dbReference type="PROSITE" id="PS00723">
    <property type="entry name" value="POLYPRENYL_SYNTHASE_1"/>
    <property type="match status" value="1"/>
</dbReference>
<proteinExistence type="inferred from homology"/>
<evidence type="ECO:0000313" key="7">
    <source>
        <dbReference type="EMBL" id="HJD52594.1"/>
    </source>
</evidence>
<evidence type="ECO:0000256" key="6">
    <source>
        <dbReference type="RuleBase" id="RU004466"/>
    </source>
</evidence>
<comment type="similarity">
    <text evidence="2 6">Belongs to the FPP/GGPP synthase family.</text>
</comment>
<dbReference type="InterPro" id="IPR008949">
    <property type="entry name" value="Isoprenoid_synthase_dom_sf"/>
</dbReference>
<evidence type="ECO:0000256" key="5">
    <source>
        <dbReference type="ARBA" id="ARBA00022842"/>
    </source>
</evidence>
<sequence length="324" mass="35370">MDLQAQIKLPIADELAHFVELFDRTLDSTNATLHEVYSHLLKSKGKLMRPTLMLLLAKGLGGVTDETYSAALSLELLHTASLVHDDIVDDSRERRGQLSVNALFGNKVAVLSGDYILAQALGYAAQTGDARIVKAIAGLGKHLSEGELLQLYNIGSTDYDENTYLEIITKKTASLFATCTRCAAISARAGVHEVAMCDDFGRYIGLAFQIRDDIFDYSDHADIGKPTGNDMKERKLTLPALFVLNASTDARLHDMARLVRRGEATDAQIASLVAATVEGGGIEYATTVMQSYVDKAKSVLDVIADDAVRRSLELYADYVARRDH</sequence>
<dbReference type="CDD" id="cd00685">
    <property type="entry name" value="Trans_IPPS_HT"/>
    <property type="match status" value="1"/>
</dbReference>
<reference evidence="7" key="1">
    <citation type="journal article" date="2021" name="PeerJ">
        <title>Extensive microbial diversity within the chicken gut microbiome revealed by metagenomics and culture.</title>
        <authorList>
            <person name="Gilroy R."/>
            <person name="Ravi A."/>
            <person name="Getino M."/>
            <person name="Pursley I."/>
            <person name="Horton D.L."/>
            <person name="Alikhan N.F."/>
            <person name="Baker D."/>
            <person name="Gharbi K."/>
            <person name="Hall N."/>
            <person name="Watson M."/>
            <person name="Adriaenssens E.M."/>
            <person name="Foster-Nyarko E."/>
            <person name="Jarju S."/>
            <person name="Secka A."/>
            <person name="Antonio M."/>
            <person name="Oren A."/>
            <person name="Chaudhuri R.R."/>
            <person name="La Ragione R."/>
            <person name="Hildebrand F."/>
            <person name="Pallen M.J."/>
        </authorList>
    </citation>
    <scope>NUCLEOTIDE SEQUENCE</scope>
    <source>
        <strain evidence="7">MalCec1-1739</strain>
    </source>
</reference>
<dbReference type="PANTHER" id="PTHR12001">
    <property type="entry name" value="GERANYLGERANYL PYROPHOSPHATE SYNTHASE"/>
    <property type="match status" value="1"/>
</dbReference>
<comment type="cofactor">
    <cofactor evidence="1">
        <name>Mg(2+)</name>
        <dbReference type="ChEBI" id="CHEBI:18420"/>
    </cofactor>
</comment>
<dbReference type="SUPFAM" id="SSF48576">
    <property type="entry name" value="Terpenoid synthases"/>
    <property type="match status" value="1"/>
</dbReference>